<evidence type="ECO:0000313" key="1">
    <source>
        <dbReference type="EMBL" id="CAG8735406.1"/>
    </source>
</evidence>
<organism evidence="1 2">
    <name type="scientific">Dentiscutata heterogama</name>
    <dbReference type="NCBI Taxonomy" id="1316150"/>
    <lineage>
        <taxon>Eukaryota</taxon>
        <taxon>Fungi</taxon>
        <taxon>Fungi incertae sedis</taxon>
        <taxon>Mucoromycota</taxon>
        <taxon>Glomeromycotina</taxon>
        <taxon>Glomeromycetes</taxon>
        <taxon>Diversisporales</taxon>
        <taxon>Gigasporaceae</taxon>
        <taxon>Dentiscutata</taxon>
    </lineage>
</organism>
<sequence>FQKIPYEKKSKDEIITHVIKGRRETQEIPGLDSLGVQRKYSRIITEGWENKPEKRIRMEEILWRFSDIEDELTKLKKNNLGSVRSSVRFLNPNGRNTRAATRAISNPDRPNFTINAEFMKQRRQSAFEPSKKMESQSTPTTPSTPEFLITSSDDDTSYSIKSDDAIETLNETSNSIKNDDTIETLIETSDLTKFDEVINILAMPEEFKDIMSNQKDNGSFEVSETICKEMNVPIIEIIPTLKKFTQNKKLQSSESDSWWKTALTLSYFKVVAPHHEIQWKDNCNKALEYLSKQIGDATVEKELLDCTDKYVSGSLASSEKCTEITSKQEEDGSIESDVHKENIINKIKKNITIKNLQLPEFLL</sequence>
<comment type="caution">
    <text evidence="1">The sequence shown here is derived from an EMBL/GenBank/DDBJ whole genome shotgun (WGS) entry which is preliminary data.</text>
</comment>
<keyword evidence="2" id="KW-1185">Reference proteome</keyword>
<feature type="non-terminal residue" evidence="1">
    <location>
        <position position="363"/>
    </location>
</feature>
<protein>
    <submittedName>
        <fullName evidence="1">6177_t:CDS:1</fullName>
    </submittedName>
</protein>
<dbReference type="Proteomes" id="UP000789702">
    <property type="component" value="Unassembled WGS sequence"/>
</dbReference>
<feature type="non-terminal residue" evidence="1">
    <location>
        <position position="1"/>
    </location>
</feature>
<dbReference type="EMBL" id="CAJVPU010038672">
    <property type="protein sequence ID" value="CAG8735406.1"/>
    <property type="molecule type" value="Genomic_DNA"/>
</dbReference>
<reference evidence="1" key="1">
    <citation type="submission" date="2021-06" db="EMBL/GenBank/DDBJ databases">
        <authorList>
            <person name="Kallberg Y."/>
            <person name="Tangrot J."/>
            <person name="Rosling A."/>
        </authorList>
    </citation>
    <scope>NUCLEOTIDE SEQUENCE</scope>
    <source>
        <strain evidence="1">IL203A</strain>
    </source>
</reference>
<name>A0ACA9Q300_9GLOM</name>
<evidence type="ECO:0000313" key="2">
    <source>
        <dbReference type="Proteomes" id="UP000789702"/>
    </source>
</evidence>
<gene>
    <name evidence="1" type="ORF">DHETER_LOCUS13707</name>
</gene>
<accession>A0ACA9Q300</accession>
<proteinExistence type="predicted"/>